<dbReference type="PANTHER" id="PTHR24115:SF194">
    <property type="entry name" value="KINESIN-LIKE PROTEIN KIF6"/>
    <property type="match status" value="1"/>
</dbReference>
<comment type="similarity">
    <text evidence="5">Belongs to the TRAFAC class myosin-kinesin ATPase superfamily. Kinesin family.</text>
</comment>
<dbReference type="Pfam" id="PF00225">
    <property type="entry name" value="Kinesin"/>
    <property type="match status" value="1"/>
</dbReference>
<dbReference type="GO" id="GO:0008017">
    <property type="term" value="F:microtubule binding"/>
    <property type="evidence" value="ECO:0007669"/>
    <property type="project" value="InterPro"/>
</dbReference>
<dbReference type="AlphaFoldDB" id="A0A6J2XQ55"/>
<keyword evidence="9" id="KW-1185">Reference proteome</keyword>
<dbReference type="GeneID" id="115880549"/>
<evidence type="ECO:0000256" key="5">
    <source>
        <dbReference type="PROSITE-ProRule" id="PRU00283"/>
    </source>
</evidence>
<sequence length="763" mass="87760">MTGSIKVFYRVYPTEETDLENVVIDKQSNKVLVRRLQELAKNYTGSKKNFWHFQTDGVFLEARQDHIFEKIALDLLNDVMQGKTAVITAFGQTGSGKTFTVGGLNFAEKDFGLVPRIASAVFEMKREQPRNMKVCIEMSYIEFERSNAVDLLDDHAITHRKPFSKVEVKNEYQALKCIFLGEGRKRFNNAESGYASNLYSTVVTFYVTRRDTDLTNPTKVVSKLHVLDLVGNAYAKSSATHKEAKTIGQANVIKSELEQFVLCLTENMPERIKVKQRTNVLLHYLDGDLSNRHSLVFIGHITRLRADLLVTLSSLRFGAIVKGLKPKISENPYYMNEELELEYLKKELKACQREKYLDSVLLNQNLVFGLSSERIEHVDRTVCDYLNNHLDEMKMLNVADAKMVLERMKYTYKSREESIERLQAENQQLMVKSESSSLKIKSSKSCTNSSTSKNGKKSKESMSLKERRSSSGTLEKKVKIPASTEFHVSTEVSLTHKANKRKSTVENATKRSGRKRSISNTSVDRKDSRASIKSSSSYNPPLPDLVTDNMELWKQFTTSVSYKNTVEEYKFNEKELRSQFKIYLAEVDRLNKLKDTLDKCSRDLVVAQTFRKFNSKDELDENGNLVISFSEKSCQDQLESTRAQLLDQQEQTLKSQEEFKIFFDNRQSLVKKLHADFDAYCAEHNNMPCSNVALVENDLQQLFSMNADIDAEKLGRTDEELVTEVPHLNERIKMIKSLQELMLNEMKRRQYAKEKSKIQWKNK</sequence>
<dbReference type="Gene3D" id="3.40.850.10">
    <property type="entry name" value="Kinesin motor domain"/>
    <property type="match status" value="1"/>
</dbReference>
<keyword evidence="4" id="KW-0963">Cytoplasm</keyword>
<evidence type="ECO:0000256" key="7">
    <source>
        <dbReference type="SAM" id="MobiDB-lite"/>
    </source>
</evidence>
<evidence type="ECO:0000256" key="2">
    <source>
        <dbReference type="ARBA" id="ARBA00022741"/>
    </source>
</evidence>
<gene>
    <name evidence="10" type="primary">LOC115880549</name>
</gene>
<dbReference type="PROSITE" id="PS50067">
    <property type="entry name" value="KINESIN_MOTOR_2"/>
    <property type="match status" value="1"/>
</dbReference>
<reference evidence="10" key="1">
    <citation type="submission" date="2025-08" db="UniProtKB">
        <authorList>
            <consortium name="RefSeq"/>
        </authorList>
    </citation>
    <scope>IDENTIFICATION</scope>
    <source>
        <tissue evidence="10">Gonads</tissue>
    </source>
</reference>
<dbReference type="InParanoid" id="A0A6J2XQ55"/>
<feature type="domain" description="Kinesin motor" evidence="8">
    <location>
        <begin position="4"/>
        <end position="324"/>
    </location>
</feature>
<feature type="compositionally biased region" description="Basic and acidic residues" evidence="7">
    <location>
        <begin position="457"/>
        <end position="478"/>
    </location>
</feature>
<dbReference type="PRINTS" id="PR00380">
    <property type="entry name" value="KINESINHEAVY"/>
</dbReference>
<protein>
    <submittedName>
        <fullName evidence="10">Kinesin-like protein KIF9 isoform X1</fullName>
    </submittedName>
</protein>
<evidence type="ECO:0000256" key="6">
    <source>
        <dbReference type="SAM" id="Coils"/>
    </source>
</evidence>
<keyword evidence="3 5" id="KW-0067">ATP-binding</keyword>
<proteinExistence type="inferred from homology"/>
<dbReference type="PANTHER" id="PTHR24115">
    <property type="entry name" value="KINESIN-RELATED"/>
    <property type="match status" value="1"/>
</dbReference>
<dbReference type="KEGG" id="soy:115880549"/>
<evidence type="ECO:0000256" key="4">
    <source>
        <dbReference type="ARBA" id="ARBA00023212"/>
    </source>
</evidence>
<dbReference type="InterPro" id="IPR036961">
    <property type="entry name" value="Kinesin_motor_dom_sf"/>
</dbReference>
<accession>A0A6J2XQ55</accession>
<dbReference type="GO" id="GO:0003777">
    <property type="term" value="F:microtubule motor activity"/>
    <property type="evidence" value="ECO:0007669"/>
    <property type="project" value="InterPro"/>
</dbReference>
<dbReference type="OrthoDB" id="3176171at2759"/>
<keyword evidence="2 5" id="KW-0547">Nucleotide-binding</keyword>
<comment type="subcellular location">
    <subcellularLocation>
        <location evidence="1">Cytoplasm</location>
        <location evidence="1">Cytoskeleton</location>
    </subcellularLocation>
</comment>
<organism evidence="9 10">
    <name type="scientific">Sitophilus oryzae</name>
    <name type="common">Rice weevil</name>
    <name type="synonym">Curculio oryzae</name>
    <dbReference type="NCBI Taxonomy" id="7048"/>
    <lineage>
        <taxon>Eukaryota</taxon>
        <taxon>Metazoa</taxon>
        <taxon>Ecdysozoa</taxon>
        <taxon>Arthropoda</taxon>
        <taxon>Hexapoda</taxon>
        <taxon>Insecta</taxon>
        <taxon>Pterygota</taxon>
        <taxon>Neoptera</taxon>
        <taxon>Endopterygota</taxon>
        <taxon>Coleoptera</taxon>
        <taxon>Polyphaga</taxon>
        <taxon>Cucujiformia</taxon>
        <taxon>Curculionidae</taxon>
        <taxon>Dryophthorinae</taxon>
        <taxon>Sitophilus</taxon>
    </lineage>
</organism>
<feature type="coiled-coil region" evidence="6">
    <location>
        <begin position="405"/>
        <end position="432"/>
    </location>
</feature>
<feature type="region of interest" description="Disordered" evidence="7">
    <location>
        <begin position="433"/>
        <end position="543"/>
    </location>
</feature>
<dbReference type="RefSeq" id="XP_030753638.1">
    <property type="nucleotide sequence ID" value="XM_030897778.1"/>
</dbReference>
<keyword evidence="6" id="KW-0175">Coiled coil</keyword>
<dbReference type="InterPro" id="IPR001752">
    <property type="entry name" value="Kinesin_motor_dom"/>
</dbReference>
<dbReference type="GO" id="GO:0016887">
    <property type="term" value="F:ATP hydrolysis activity"/>
    <property type="evidence" value="ECO:0007669"/>
    <property type="project" value="TreeGrafter"/>
</dbReference>
<dbReference type="GO" id="GO:0005871">
    <property type="term" value="C:kinesin complex"/>
    <property type="evidence" value="ECO:0007669"/>
    <property type="project" value="TreeGrafter"/>
</dbReference>
<evidence type="ECO:0000313" key="9">
    <source>
        <dbReference type="Proteomes" id="UP000504635"/>
    </source>
</evidence>
<evidence type="ECO:0000313" key="10">
    <source>
        <dbReference type="RefSeq" id="XP_030753638.1"/>
    </source>
</evidence>
<dbReference type="GO" id="GO:0007018">
    <property type="term" value="P:microtubule-based movement"/>
    <property type="evidence" value="ECO:0007669"/>
    <property type="project" value="InterPro"/>
</dbReference>
<evidence type="ECO:0000256" key="1">
    <source>
        <dbReference type="ARBA" id="ARBA00004245"/>
    </source>
</evidence>
<dbReference type="SMART" id="SM00129">
    <property type="entry name" value="KISc"/>
    <property type="match status" value="1"/>
</dbReference>
<feature type="binding site" evidence="5">
    <location>
        <begin position="91"/>
        <end position="98"/>
    </location>
    <ligand>
        <name>ATP</name>
        <dbReference type="ChEBI" id="CHEBI:30616"/>
    </ligand>
</feature>
<evidence type="ECO:0000259" key="8">
    <source>
        <dbReference type="PROSITE" id="PS50067"/>
    </source>
</evidence>
<evidence type="ECO:0000256" key="3">
    <source>
        <dbReference type="ARBA" id="ARBA00022840"/>
    </source>
</evidence>
<dbReference type="InterPro" id="IPR027417">
    <property type="entry name" value="P-loop_NTPase"/>
</dbReference>
<name>A0A6J2XQ55_SITOR</name>
<dbReference type="InterPro" id="IPR027640">
    <property type="entry name" value="Kinesin-like_fam"/>
</dbReference>
<keyword evidence="5" id="KW-0505">Motor protein</keyword>
<keyword evidence="4" id="KW-0206">Cytoskeleton</keyword>
<dbReference type="GO" id="GO:0005524">
    <property type="term" value="F:ATP binding"/>
    <property type="evidence" value="ECO:0007669"/>
    <property type="project" value="UniProtKB-UniRule"/>
</dbReference>
<dbReference type="GO" id="GO:0005874">
    <property type="term" value="C:microtubule"/>
    <property type="evidence" value="ECO:0007669"/>
    <property type="project" value="TreeGrafter"/>
</dbReference>
<dbReference type="SUPFAM" id="SSF52540">
    <property type="entry name" value="P-loop containing nucleoside triphosphate hydrolases"/>
    <property type="match status" value="1"/>
</dbReference>
<feature type="compositionally biased region" description="Low complexity" evidence="7">
    <location>
        <begin position="433"/>
        <end position="453"/>
    </location>
</feature>
<dbReference type="Proteomes" id="UP000504635">
    <property type="component" value="Unplaced"/>
</dbReference>